<reference evidence="2" key="1">
    <citation type="submission" date="2021-01" db="EMBL/GenBank/DDBJ databases">
        <title>Whole genome shotgun sequence of Catellatospora methionotrophica NBRC 14553.</title>
        <authorList>
            <person name="Komaki H."/>
            <person name="Tamura T."/>
        </authorList>
    </citation>
    <scope>NUCLEOTIDE SEQUENCE</scope>
    <source>
        <strain evidence="2">NBRC 14553</strain>
    </source>
</reference>
<dbReference type="GO" id="GO:0009366">
    <property type="term" value="C:enterobactin synthetase complex"/>
    <property type="evidence" value="ECO:0007669"/>
    <property type="project" value="TreeGrafter"/>
</dbReference>
<dbReference type="EMBL" id="BONJ01000037">
    <property type="protein sequence ID" value="GIG18199.1"/>
    <property type="molecule type" value="Genomic_DNA"/>
</dbReference>
<name>A0A8J3PIX4_9ACTN</name>
<dbReference type="GO" id="GO:0009239">
    <property type="term" value="P:enterobactin biosynthetic process"/>
    <property type="evidence" value="ECO:0007669"/>
    <property type="project" value="TreeGrafter"/>
</dbReference>
<dbReference type="GO" id="GO:0043041">
    <property type="term" value="P:amino acid activation for nonribosomal peptide biosynthetic process"/>
    <property type="evidence" value="ECO:0007669"/>
    <property type="project" value="TreeGrafter"/>
</dbReference>
<sequence length="463" mass="50503">MTIADTAPAVAGLPAPIPLSFNQQFLSLWDQGDDAGPFGPRYHLAHGWRLRGEIDVDALRRALTALAARHETLRTVLVAQPAGPRVPTVFPPSTPHLEVRDLPGVDPHRREQAVEELLIEIESGVVSSQEPPLIRAVLARFDDTDSVLAILVHHTATDGWSMRVTMRDLAALYARERGLTDAGLPDTPAYREFAAWQQENSAGPVIDDAKGYWRDQLAHAGIYTEPTDRPRSAGLGQETSVYRFAIGKDLIGPALELGRATRSSPFMVLLSAFYVLAHRRIGATDLAVPTFTPGRGEDLEHTVGSFFNFMPMRTDIAGCATFRELVGRTRASCLDAYSYDIPSLFIFGEAPELMAPAMADDRATVVFQAFPFPFLMEGELVGDVEYTEVRQRLLGQPVGSDVPDGMLWTLNVDPAGEVLGSVQFKRALFDEATAAAMVAGYVEALRDTVLDPDAPLRLDAAKA</sequence>
<dbReference type="AlphaFoldDB" id="A0A8J3PIX4"/>
<dbReference type="PANTHER" id="PTHR45527">
    <property type="entry name" value="NONRIBOSOMAL PEPTIDE SYNTHETASE"/>
    <property type="match status" value="1"/>
</dbReference>
<dbReference type="GO" id="GO:0008610">
    <property type="term" value="P:lipid biosynthetic process"/>
    <property type="evidence" value="ECO:0007669"/>
    <property type="project" value="UniProtKB-ARBA"/>
</dbReference>
<dbReference type="InterPro" id="IPR001242">
    <property type="entry name" value="Condensation_dom"/>
</dbReference>
<comment type="caution">
    <text evidence="2">The sequence shown here is derived from an EMBL/GenBank/DDBJ whole genome shotgun (WGS) entry which is preliminary data.</text>
</comment>
<protein>
    <recommendedName>
        <fullName evidence="1">Condensation domain-containing protein</fullName>
    </recommendedName>
</protein>
<dbReference type="Gene3D" id="3.30.559.10">
    <property type="entry name" value="Chloramphenicol acetyltransferase-like domain"/>
    <property type="match status" value="1"/>
</dbReference>
<dbReference type="PANTHER" id="PTHR45527:SF1">
    <property type="entry name" value="FATTY ACID SYNTHASE"/>
    <property type="match status" value="1"/>
</dbReference>
<dbReference type="GO" id="GO:0047527">
    <property type="term" value="F:2,3-dihydroxybenzoate-serine ligase activity"/>
    <property type="evidence" value="ECO:0007669"/>
    <property type="project" value="TreeGrafter"/>
</dbReference>
<keyword evidence="3" id="KW-1185">Reference proteome</keyword>
<proteinExistence type="predicted"/>
<accession>A0A8J3PIX4</accession>
<evidence type="ECO:0000259" key="1">
    <source>
        <dbReference type="Pfam" id="PF00668"/>
    </source>
</evidence>
<dbReference type="RefSeq" id="WP_166386014.1">
    <property type="nucleotide sequence ID" value="NZ_BAAATT010000034.1"/>
</dbReference>
<feature type="domain" description="Condensation" evidence="1">
    <location>
        <begin position="41"/>
        <end position="456"/>
    </location>
</feature>
<gene>
    <name evidence="2" type="ORF">Cme02nite_65310</name>
</gene>
<dbReference type="SUPFAM" id="SSF52777">
    <property type="entry name" value="CoA-dependent acyltransferases"/>
    <property type="match status" value="2"/>
</dbReference>
<dbReference type="InterPro" id="IPR023213">
    <property type="entry name" value="CAT-like_dom_sf"/>
</dbReference>
<evidence type="ECO:0000313" key="2">
    <source>
        <dbReference type="EMBL" id="GIG18199.1"/>
    </source>
</evidence>
<organism evidence="2 3">
    <name type="scientific">Catellatospora methionotrophica</name>
    <dbReference type="NCBI Taxonomy" id="121620"/>
    <lineage>
        <taxon>Bacteria</taxon>
        <taxon>Bacillati</taxon>
        <taxon>Actinomycetota</taxon>
        <taxon>Actinomycetes</taxon>
        <taxon>Micromonosporales</taxon>
        <taxon>Micromonosporaceae</taxon>
        <taxon>Catellatospora</taxon>
    </lineage>
</organism>
<dbReference type="GO" id="GO:0005829">
    <property type="term" value="C:cytosol"/>
    <property type="evidence" value="ECO:0007669"/>
    <property type="project" value="TreeGrafter"/>
</dbReference>
<dbReference type="Gene3D" id="3.30.559.30">
    <property type="entry name" value="Nonribosomal peptide synthetase, condensation domain"/>
    <property type="match status" value="1"/>
</dbReference>
<dbReference type="Proteomes" id="UP000660339">
    <property type="component" value="Unassembled WGS sequence"/>
</dbReference>
<evidence type="ECO:0000313" key="3">
    <source>
        <dbReference type="Proteomes" id="UP000660339"/>
    </source>
</evidence>
<dbReference type="GO" id="GO:0031177">
    <property type="term" value="F:phosphopantetheine binding"/>
    <property type="evidence" value="ECO:0007669"/>
    <property type="project" value="TreeGrafter"/>
</dbReference>
<dbReference type="Pfam" id="PF00668">
    <property type="entry name" value="Condensation"/>
    <property type="match status" value="1"/>
</dbReference>